<dbReference type="OrthoDB" id="4869960at2759"/>
<dbReference type="GO" id="GO:0045717">
    <property type="term" value="P:negative regulation of fatty acid biosynthetic process"/>
    <property type="evidence" value="ECO:0007669"/>
    <property type="project" value="TreeGrafter"/>
</dbReference>
<keyword evidence="1" id="KW-0853">WD repeat</keyword>
<dbReference type="WBParaSite" id="GPUH_0000562601-mRNA-1">
    <property type="protein sequence ID" value="GPUH_0000562601-mRNA-1"/>
    <property type="gene ID" value="GPUH_0000562601"/>
</dbReference>
<dbReference type="PANTHER" id="PTHR15574:SF40">
    <property type="entry name" value="WD AND TETRATRICOPEPTIDE REPEATS PROTEIN 1"/>
    <property type="match status" value="1"/>
</dbReference>
<evidence type="ECO:0000256" key="2">
    <source>
        <dbReference type="ARBA" id="ARBA00022737"/>
    </source>
</evidence>
<gene>
    <name evidence="3" type="ORF">GPUH_LOCUS5618</name>
</gene>
<dbReference type="GO" id="GO:0005737">
    <property type="term" value="C:cytoplasm"/>
    <property type="evidence" value="ECO:0007669"/>
    <property type="project" value="TreeGrafter"/>
</dbReference>
<sequence>MQDKEWTSRDCSDFVQRLCGHCNTNTDIKEAVWFGGRDEYIAAGSDCGSLLVWERASGALVKAFQADRNILNCVQPHPSTLLLATSGIEHSDEEPARELLSLTTLSKANQKRMHTGIFDMVVASFGISVESGDEDDEEAGRRIGCNTS</sequence>
<dbReference type="Proteomes" id="UP000271098">
    <property type="component" value="Unassembled WGS sequence"/>
</dbReference>
<keyword evidence="2" id="KW-0677">Repeat</keyword>
<evidence type="ECO:0000313" key="3">
    <source>
        <dbReference type="EMBL" id="VDK51496.1"/>
    </source>
</evidence>
<name>A0A183DA77_9BILA</name>
<evidence type="ECO:0000313" key="4">
    <source>
        <dbReference type="Proteomes" id="UP000271098"/>
    </source>
</evidence>
<dbReference type="AlphaFoldDB" id="A0A183DA77"/>
<dbReference type="PANTHER" id="PTHR15574">
    <property type="entry name" value="WD REPEAT DOMAIN-CONTAINING FAMILY"/>
    <property type="match status" value="1"/>
</dbReference>
<keyword evidence="4" id="KW-1185">Reference proteome</keyword>
<dbReference type="Gene3D" id="2.130.10.10">
    <property type="entry name" value="YVTN repeat-like/Quinoprotein amine dehydrogenase"/>
    <property type="match status" value="1"/>
</dbReference>
<evidence type="ECO:0000256" key="1">
    <source>
        <dbReference type="ARBA" id="ARBA00022574"/>
    </source>
</evidence>
<protein>
    <submittedName>
        <fullName evidence="5">WD_REPEATS_REGION domain-containing protein</fullName>
    </submittedName>
</protein>
<accession>A0A183DA77</accession>
<reference evidence="5" key="1">
    <citation type="submission" date="2016-06" db="UniProtKB">
        <authorList>
            <consortium name="WormBaseParasite"/>
        </authorList>
    </citation>
    <scope>IDENTIFICATION</scope>
</reference>
<dbReference type="InterPro" id="IPR015943">
    <property type="entry name" value="WD40/YVTN_repeat-like_dom_sf"/>
</dbReference>
<dbReference type="GO" id="GO:0080008">
    <property type="term" value="C:Cul4-RING E3 ubiquitin ligase complex"/>
    <property type="evidence" value="ECO:0007669"/>
    <property type="project" value="TreeGrafter"/>
</dbReference>
<dbReference type="EMBL" id="UYRT01012156">
    <property type="protein sequence ID" value="VDK51496.1"/>
    <property type="molecule type" value="Genomic_DNA"/>
</dbReference>
<evidence type="ECO:0000313" key="5">
    <source>
        <dbReference type="WBParaSite" id="GPUH_0000562601-mRNA-1"/>
    </source>
</evidence>
<dbReference type="InterPro" id="IPR036322">
    <property type="entry name" value="WD40_repeat_dom_sf"/>
</dbReference>
<dbReference type="InterPro" id="IPR045151">
    <property type="entry name" value="DCAF8"/>
</dbReference>
<reference evidence="3 4" key="2">
    <citation type="submission" date="2018-11" db="EMBL/GenBank/DDBJ databases">
        <authorList>
            <consortium name="Pathogen Informatics"/>
        </authorList>
    </citation>
    <scope>NUCLEOTIDE SEQUENCE [LARGE SCALE GENOMIC DNA]</scope>
</reference>
<organism evidence="5">
    <name type="scientific">Gongylonema pulchrum</name>
    <dbReference type="NCBI Taxonomy" id="637853"/>
    <lineage>
        <taxon>Eukaryota</taxon>
        <taxon>Metazoa</taxon>
        <taxon>Ecdysozoa</taxon>
        <taxon>Nematoda</taxon>
        <taxon>Chromadorea</taxon>
        <taxon>Rhabditida</taxon>
        <taxon>Spirurina</taxon>
        <taxon>Spiruromorpha</taxon>
        <taxon>Spiruroidea</taxon>
        <taxon>Gongylonematidae</taxon>
        <taxon>Gongylonema</taxon>
    </lineage>
</organism>
<proteinExistence type="predicted"/>
<dbReference type="SUPFAM" id="SSF50978">
    <property type="entry name" value="WD40 repeat-like"/>
    <property type="match status" value="1"/>
</dbReference>